<dbReference type="AlphaFoldDB" id="A0A5J4T8U8"/>
<accession>A0A5J4T8U8</accession>
<evidence type="ECO:0000313" key="2">
    <source>
        <dbReference type="Proteomes" id="UP000324800"/>
    </source>
</evidence>
<dbReference type="EMBL" id="SNRW01035912">
    <property type="protein sequence ID" value="KAA6354667.1"/>
    <property type="molecule type" value="Genomic_DNA"/>
</dbReference>
<gene>
    <name evidence="1" type="ORF">EZS28_049806</name>
</gene>
<feature type="non-terminal residue" evidence="1">
    <location>
        <position position="1"/>
    </location>
</feature>
<name>A0A5J4T8U8_9EUKA</name>
<evidence type="ECO:0000313" key="1">
    <source>
        <dbReference type="EMBL" id="KAA6354667.1"/>
    </source>
</evidence>
<proteinExistence type="predicted"/>
<reference evidence="1 2" key="1">
    <citation type="submission" date="2019-03" db="EMBL/GenBank/DDBJ databases">
        <title>Single cell metagenomics reveals metabolic interactions within the superorganism composed of flagellate Streblomastix strix and complex community of Bacteroidetes bacteria on its surface.</title>
        <authorList>
            <person name="Treitli S.C."/>
            <person name="Kolisko M."/>
            <person name="Husnik F."/>
            <person name="Keeling P."/>
            <person name="Hampl V."/>
        </authorList>
    </citation>
    <scope>NUCLEOTIDE SEQUENCE [LARGE SCALE GENOMIC DNA]</scope>
    <source>
        <strain evidence="1">ST1C</strain>
    </source>
</reference>
<sequence length="78" mass="9292">RFWESDIDIITHINYRYPKKKKMDAFGKSDKFITFKAGDEEQEISTAKNTYSSCERISNAVQEICPQWRYQHLGQKWG</sequence>
<organism evidence="1 2">
    <name type="scientific">Streblomastix strix</name>
    <dbReference type="NCBI Taxonomy" id="222440"/>
    <lineage>
        <taxon>Eukaryota</taxon>
        <taxon>Metamonada</taxon>
        <taxon>Preaxostyla</taxon>
        <taxon>Oxymonadida</taxon>
        <taxon>Streblomastigidae</taxon>
        <taxon>Streblomastix</taxon>
    </lineage>
</organism>
<protein>
    <submittedName>
        <fullName evidence="1">Uncharacterized protein</fullName>
    </submittedName>
</protein>
<comment type="caution">
    <text evidence="1">The sequence shown here is derived from an EMBL/GenBank/DDBJ whole genome shotgun (WGS) entry which is preliminary data.</text>
</comment>
<dbReference type="Proteomes" id="UP000324800">
    <property type="component" value="Unassembled WGS sequence"/>
</dbReference>